<feature type="compositionally biased region" description="Basic and acidic residues" evidence="1">
    <location>
        <begin position="260"/>
        <end position="270"/>
    </location>
</feature>
<feature type="compositionally biased region" description="Acidic residues" evidence="1">
    <location>
        <begin position="241"/>
        <end position="259"/>
    </location>
</feature>
<proteinExistence type="predicted"/>
<reference evidence="3" key="1">
    <citation type="submission" date="2022-11" db="EMBL/GenBank/DDBJ databases">
        <authorList>
            <person name="Petersen C."/>
        </authorList>
    </citation>
    <scope>NUCLEOTIDE SEQUENCE</scope>
    <source>
        <strain evidence="3">IBT 30069</strain>
    </source>
</reference>
<dbReference type="Proteomes" id="UP001149165">
    <property type="component" value="Unassembled WGS sequence"/>
</dbReference>
<gene>
    <name evidence="3" type="ORF">N7456_001796</name>
</gene>
<dbReference type="AlphaFoldDB" id="A0A9W9G748"/>
<evidence type="ECO:0000256" key="1">
    <source>
        <dbReference type="SAM" id="MobiDB-lite"/>
    </source>
</evidence>
<dbReference type="OrthoDB" id="5386595at2759"/>
<evidence type="ECO:0000313" key="3">
    <source>
        <dbReference type="EMBL" id="KAJ5113262.1"/>
    </source>
</evidence>
<accession>A0A9W9G748</accession>
<feature type="domain" description="HNH nuclease" evidence="2">
    <location>
        <begin position="20"/>
        <end position="82"/>
    </location>
</feature>
<feature type="region of interest" description="Disordered" evidence="1">
    <location>
        <begin position="196"/>
        <end position="270"/>
    </location>
</feature>
<dbReference type="EMBL" id="JAPQKH010000002">
    <property type="protein sequence ID" value="KAJ5113262.1"/>
    <property type="molecule type" value="Genomic_DNA"/>
</dbReference>
<dbReference type="Pfam" id="PF13391">
    <property type="entry name" value="HNH_2"/>
    <property type="match status" value="1"/>
</dbReference>
<evidence type="ECO:0000259" key="2">
    <source>
        <dbReference type="Pfam" id="PF13391"/>
    </source>
</evidence>
<name>A0A9W9G748_9EURO</name>
<evidence type="ECO:0000313" key="4">
    <source>
        <dbReference type="Proteomes" id="UP001149165"/>
    </source>
</evidence>
<keyword evidence="4" id="KW-1185">Reference proteome</keyword>
<dbReference type="InterPro" id="IPR003615">
    <property type="entry name" value="HNH_nuc"/>
</dbReference>
<sequence length="270" mass="30678">MNITPTQLPTSYIDSNQGYCHLTGFWDKGLVKAAHLVAKSLSTDEISDLFGVEQIVLSDPRNGLSLHKNIEEGLDSGRIVIVPFPQDTGDTMTATRWKCVLTDKSQKDNMITQQSSWYWRDLDNRELTFLNDNRPARRYLYFRFIVTYIFRKKTDAESDFVQNVETKGLWATPGPYLRNSMLNVLSRNISGHELPPPILEGSTFTDEQYPPERNPSLSGSLAAHGIRRAVINSAKEREHEDDTIDSGSDEDDSCSDEDDRPAFEHDFDIL</sequence>
<protein>
    <recommendedName>
        <fullName evidence="2">HNH nuclease domain-containing protein</fullName>
    </recommendedName>
</protein>
<comment type="caution">
    <text evidence="3">The sequence shown here is derived from an EMBL/GenBank/DDBJ whole genome shotgun (WGS) entry which is preliminary data.</text>
</comment>
<organism evidence="3 4">
    <name type="scientific">Penicillium angulare</name>
    <dbReference type="NCBI Taxonomy" id="116970"/>
    <lineage>
        <taxon>Eukaryota</taxon>
        <taxon>Fungi</taxon>
        <taxon>Dikarya</taxon>
        <taxon>Ascomycota</taxon>
        <taxon>Pezizomycotina</taxon>
        <taxon>Eurotiomycetes</taxon>
        <taxon>Eurotiomycetidae</taxon>
        <taxon>Eurotiales</taxon>
        <taxon>Aspergillaceae</taxon>
        <taxon>Penicillium</taxon>
    </lineage>
</organism>
<reference evidence="3" key="2">
    <citation type="journal article" date="2023" name="IMA Fungus">
        <title>Comparative genomic study of the Penicillium genus elucidates a diverse pangenome and 15 lateral gene transfer events.</title>
        <authorList>
            <person name="Petersen C."/>
            <person name="Sorensen T."/>
            <person name="Nielsen M.R."/>
            <person name="Sondergaard T.E."/>
            <person name="Sorensen J.L."/>
            <person name="Fitzpatrick D.A."/>
            <person name="Frisvad J.C."/>
            <person name="Nielsen K.L."/>
        </authorList>
    </citation>
    <scope>NUCLEOTIDE SEQUENCE</scope>
    <source>
        <strain evidence="3">IBT 30069</strain>
    </source>
</reference>